<dbReference type="AlphaFoldDB" id="A0AB36K5K5"/>
<evidence type="ECO:0000313" key="1">
    <source>
        <dbReference type="EMBL" id="OOE43425.1"/>
    </source>
</evidence>
<sequence length="63" mass="6928">MFITHHMLIKREAMNTGVIVLVTGWNGKSAHVELSNGSTISIKASHRPKLGDWVVEGELSTEL</sequence>
<gene>
    <name evidence="1" type="ORF">BZG09_10615</name>
</gene>
<reference evidence="1 2" key="1">
    <citation type="journal article" date="2017" name="Genome Announc.">
        <title>Draft Genome Sequences of Salinivibrio proteolyticus, Salinivibrio sharmensis, Salinivibrio siamensis, Salinivibrio costicola subsp. alcaliphilus, Salinivibrio costicola subsp. vallismortis, and 29 New Isolates Belonging to the Genus Salinivibrio.</title>
        <authorList>
            <person name="Lopez-Hermoso C."/>
            <person name="de la Haba R.R."/>
            <person name="Sanchez-Porro C."/>
            <person name="Bayliss S.C."/>
            <person name="Feil E.J."/>
            <person name="Ventosa A."/>
        </authorList>
    </citation>
    <scope>NUCLEOTIDE SEQUENCE [LARGE SCALE GENOMIC DNA]</scope>
    <source>
        <strain evidence="1 2">IC202</strain>
    </source>
</reference>
<dbReference type="RefSeq" id="WP_077458759.1">
    <property type="nucleotide sequence ID" value="NZ_MUEO01000025.1"/>
</dbReference>
<protein>
    <submittedName>
        <fullName evidence="1">Uncharacterized protein</fullName>
    </submittedName>
</protein>
<dbReference type="EMBL" id="MUEO01000025">
    <property type="protein sequence ID" value="OOE43425.1"/>
    <property type="molecule type" value="Genomic_DNA"/>
</dbReference>
<comment type="caution">
    <text evidence="1">The sequence shown here is derived from an EMBL/GenBank/DDBJ whole genome shotgun (WGS) entry which is preliminary data.</text>
</comment>
<name>A0AB36K5K5_9GAMM</name>
<dbReference type="Proteomes" id="UP000188726">
    <property type="component" value="Unassembled WGS sequence"/>
</dbReference>
<proteinExistence type="predicted"/>
<evidence type="ECO:0000313" key="2">
    <source>
        <dbReference type="Proteomes" id="UP000188726"/>
    </source>
</evidence>
<organism evidence="1 2">
    <name type="scientific">Salinivibrio kushneri</name>
    <dbReference type="NCBI Taxonomy" id="1908198"/>
    <lineage>
        <taxon>Bacteria</taxon>
        <taxon>Pseudomonadati</taxon>
        <taxon>Pseudomonadota</taxon>
        <taxon>Gammaproteobacteria</taxon>
        <taxon>Vibrionales</taxon>
        <taxon>Vibrionaceae</taxon>
        <taxon>Salinivibrio</taxon>
    </lineage>
</organism>
<accession>A0AB36K5K5</accession>